<dbReference type="PROSITE" id="PS00410">
    <property type="entry name" value="G_DYNAMIN_1"/>
    <property type="match status" value="1"/>
</dbReference>
<dbReference type="PANTHER" id="PTHR11566">
    <property type="entry name" value="DYNAMIN"/>
    <property type="match status" value="1"/>
</dbReference>
<dbReference type="GO" id="GO:0005874">
    <property type="term" value="C:microtubule"/>
    <property type="evidence" value="ECO:0007669"/>
    <property type="project" value="TreeGrafter"/>
</dbReference>
<dbReference type="GO" id="GO:0005777">
    <property type="term" value="C:peroxisome"/>
    <property type="evidence" value="ECO:0007669"/>
    <property type="project" value="TreeGrafter"/>
</dbReference>
<feature type="compositionally biased region" description="Polar residues" evidence="4">
    <location>
        <begin position="558"/>
        <end position="571"/>
    </location>
</feature>
<reference evidence="7" key="2">
    <citation type="submission" date="2023-02" db="EMBL/GenBank/DDBJ databases">
        <authorList>
            <consortium name="DOE Joint Genome Institute"/>
            <person name="Mondo S.J."/>
            <person name="Chang Y."/>
            <person name="Wang Y."/>
            <person name="Ahrendt S."/>
            <person name="Andreopoulos W."/>
            <person name="Barry K."/>
            <person name="Beard J."/>
            <person name="Benny G.L."/>
            <person name="Blankenship S."/>
            <person name="Bonito G."/>
            <person name="Cuomo C."/>
            <person name="Desiro A."/>
            <person name="Gervers K.A."/>
            <person name="Hundley H."/>
            <person name="Kuo A."/>
            <person name="LaButti K."/>
            <person name="Lang B.F."/>
            <person name="Lipzen A."/>
            <person name="O'Donnell K."/>
            <person name="Pangilinan J."/>
            <person name="Reynolds N."/>
            <person name="Sandor L."/>
            <person name="Smith M.W."/>
            <person name="Tsang A."/>
            <person name="Grigoriev I.V."/>
            <person name="Stajich J.E."/>
            <person name="Spatafora J.W."/>
        </authorList>
    </citation>
    <scope>NUCLEOTIDE SEQUENCE</scope>
    <source>
        <strain evidence="7">RSA 2281</strain>
    </source>
</reference>
<dbReference type="Pfam" id="PF02212">
    <property type="entry name" value="GED"/>
    <property type="match status" value="1"/>
</dbReference>
<dbReference type="Pfam" id="PF01031">
    <property type="entry name" value="Dynamin_M"/>
    <property type="match status" value="1"/>
</dbReference>
<dbReference type="GO" id="GO:0048312">
    <property type="term" value="P:intracellular distribution of mitochondria"/>
    <property type="evidence" value="ECO:0007669"/>
    <property type="project" value="TreeGrafter"/>
</dbReference>
<dbReference type="InterPro" id="IPR045063">
    <property type="entry name" value="Dynamin_N"/>
</dbReference>
<comment type="similarity">
    <text evidence="3">Belongs to the TRAFAC class dynamin-like GTPase superfamily. Dynamin/Fzo/YdjA family.</text>
</comment>
<dbReference type="GO" id="GO:0008017">
    <property type="term" value="F:microtubule binding"/>
    <property type="evidence" value="ECO:0007669"/>
    <property type="project" value="TreeGrafter"/>
</dbReference>
<protein>
    <submittedName>
        <fullName evidence="7">Dynamin-A</fullName>
    </submittedName>
</protein>
<name>A0AAD5JYN2_9FUNG</name>
<evidence type="ECO:0000259" key="5">
    <source>
        <dbReference type="PROSITE" id="PS51388"/>
    </source>
</evidence>
<feature type="domain" description="GED" evidence="5">
    <location>
        <begin position="644"/>
        <end position="731"/>
    </location>
</feature>
<dbReference type="PROSITE" id="PS51718">
    <property type="entry name" value="G_DYNAMIN_2"/>
    <property type="match status" value="1"/>
</dbReference>
<dbReference type="InterPro" id="IPR003130">
    <property type="entry name" value="GED"/>
</dbReference>
<dbReference type="GO" id="GO:0016020">
    <property type="term" value="C:membrane"/>
    <property type="evidence" value="ECO:0007669"/>
    <property type="project" value="TreeGrafter"/>
</dbReference>
<dbReference type="Gene3D" id="1.20.120.1240">
    <property type="entry name" value="Dynamin, middle domain"/>
    <property type="match status" value="2"/>
</dbReference>
<reference evidence="7" key="1">
    <citation type="journal article" date="2022" name="IScience">
        <title>Evolution of zygomycete secretomes and the origins of terrestrial fungal ecologies.</title>
        <authorList>
            <person name="Chang Y."/>
            <person name="Wang Y."/>
            <person name="Mondo S."/>
            <person name="Ahrendt S."/>
            <person name="Andreopoulos W."/>
            <person name="Barry K."/>
            <person name="Beard J."/>
            <person name="Benny G.L."/>
            <person name="Blankenship S."/>
            <person name="Bonito G."/>
            <person name="Cuomo C."/>
            <person name="Desiro A."/>
            <person name="Gervers K.A."/>
            <person name="Hundley H."/>
            <person name="Kuo A."/>
            <person name="LaButti K."/>
            <person name="Lang B.F."/>
            <person name="Lipzen A."/>
            <person name="O'Donnell K."/>
            <person name="Pangilinan J."/>
            <person name="Reynolds N."/>
            <person name="Sandor L."/>
            <person name="Smith M.E."/>
            <person name="Tsang A."/>
            <person name="Grigoriev I.V."/>
            <person name="Stajich J.E."/>
            <person name="Spatafora J.W."/>
        </authorList>
    </citation>
    <scope>NUCLEOTIDE SEQUENCE</scope>
    <source>
        <strain evidence="7">RSA 2281</strain>
    </source>
</reference>
<dbReference type="SMART" id="SM00302">
    <property type="entry name" value="GED"/>
    <property type="match status" value="1"/>
</dbReference>
<dbReference type="EMBL" id="JAIXMP010000040">
    <property type="protein sequence ID" value="KAI9248061.1"/>
    <property type="molecule type" value="Genomic_DNA"/>
</dbReference>
<dbReference type="SMART" id="SM00053">
    <property type="entry name" value="DYNc"/>
    <property type="match status" value="1"/>
</dbReference>
<proteinExistence type="inferred from homology"/>
<dbReference type="AlphaFoldDB" id="A0AAD5JYN2"/>
<dbReference type="GO" id="GO:0000266">
    <property type="term" value="P:mitochondrial fission"/>
    <property type="evidence" value="ECO:0007669"/>
    <property type="project" value="TreeGrafter"/>
</dbReference>
<feature type="region of interest" description="Disordered" evidence="4">
    <location>
        <begin position="505"/>
        <end position="571"/>
    </location>
</feature>
<dbReference type="Proteomes" id="UP001209540">
    <property type="component" value="Unassembled WGS sequence"/>
</dbReference>
<dbReference type="GO" id="GO:0016559">
    <property type="term" value="P:peroxisome fission"/>
    <property type="evidence" value="ECO:0007669"/>
    <property type="project" value="TreeGrafter"/>
</dbReference>
<dbReference type="InterPro" id="IPR027417">
    <property type="entry name" value="P-loop_NTPase"/>
</dbReference>
<evidence type="ECO:0000256" key="1">
    <source>
        <dbReference type="ARBA" id="ARBA00022741"/>
    </source>
</evidence>
<dbReference type="Pfam" id="PF00350">
    <property type="entry name" value="Dynamin_N"/>
    <property type="match status" value="1"/>
</dbReference>
<dbReference type="InterPro" id="IPR022812">
    <property type="entry name" value="Dynamin"/>
</dbReference>
<dbReference type="GO" id="GO:0005739">
    <property type="term" value="C:mitochondrion"/>
    <property type="evidence" value="ECO:0007669"/>
    <property type="project" value="TreeGrafter"/>
</dbReference>
<gene>
    <name evidence="7" type="ORF">BDA99DRAFT_471037</name>
</gene>
<dbReference type="InterPro" id="IPR000375">
    <property type="entry name" value="Dynamin_stalk"/>
</dbReference>
<dbReference type="CDD" id="cd08771">
    <property type="entry name" value="DLP_1"/>
    <property type="match status" value="1"/>
</dbReference>
<evidence type="ECO:0000313" key="7">
    <source>
        <dbReference type="EMBL" id="KAI9248061.1"/>
    </source>
</evidence>
<dbReference type="PROSITE" id="PS51388">
    <property type="entry name" value="GED"/>
    <property type="match status" value="1"/>
</dbReference>
<evidence type="ECO:0000259" key="6">
    <source>
        <dbReference type="PROSITE" id="PS51718"/>
    </source>
</evidence>
<keyword evidence="1 3" id="KW-0547">Nucleotide-binding</keyword>
<evidence type="ECO:0000256" key="2">
    <source>
        <dbReference type="ARBA" id="ARBA00023134"/>
    </source>
</evidence>
<organism evidence="7 8">
    <name type="scientific">Phascolomyces articulosus</name>
    <dbReference type="NCBI Taxonomy" id="60185"/>
    <lineage>
        <taxon>Eukaryota</taxon>
        <taxon>Fungi</taxon>
        <taxon>Fungi incertae sedis</taxon>
        <taxon>Mucoromycota</taxon>
        <taxon>Mucoromycotina</taxon>
        <taxon>Mucoromycetes</taxon>
        <taxon>Mucorales</taxon>
        <taxon>Lichtheimiaceae</taxon>
        <taxon>Phascolomyces</taxon>
    </lineage>
</organism>
<dbReference type="PRINTS" id="PR00195">
    <property type="entry name" value="DYNAMIN"/>
</dbReference>
<keyword evidence="2 3" id="KW-0342">GTP-binding</keyword>
<evidence type="ECO:0000256" key="3">
    <source>
        <dbReference type="RuleBase" id="RU003932"/>
    </source>
</evidence>
<dbReference type="GO" id="GO:0006897">
    <property type="term" value="P:endocytosis"/>
    <property type="evidence" value="ECO:0007669"/>
    <property type="project" value="TreeGrafter"/>
</dbReference>
<feature type="compositionally biased region" description="Low complexity" evidence="4">
    <location>
        <begin position="527"/>
        <end position="539"/>
    </location>
</feature>
<sequence>MDNVIDLVNKIQDVFSTIGVGGNDSLDLPQIITVGSQSAGKSSVLENIVQRDFLPRGSGIVTRRPLVLQLVTLPPASTEEDYGEFLHVPTKRFYDFGEIRQEIEHDTTRIAGTNKGISRQPIHLKIYSKRVLNLTMVDLPGLTKIPIGDQPADIEKQIRSLVLDYISKPNSIILAVSPANTDIANSDSLKLARKVDPAGKRTIGVVTKLDLMDAGTNALDVLTGRAFPLKLGFVGLVNRSQQDILTNKSMDDAIKTEQEFFVRHAAYKGIAARCGSTYLAKQLNSILVAHIRDKLPDMRSKLSAMIGQTQHELAQYGDPAFIGSAHKGSLVLKMLTMFATQFTASIDGTSPEISTKELSGGARIYFIFNNIFGHALDAIIPCSNITNDDIRTAIRNSTGPRCSLFVPELAFDLLVRPQIRLLESPSLRCVDMAFQELSKICHTCGTKELMRFPKLHSKLIDVVSDLLHERLGPTSTYVKSLIDLECAYINTNHPDFPGATGAMQELEKTRNKSRKKQQNDHLKVNGTSTTNTTNTAATTMDLKRRNERSSSITSSTSMNGPNGPTLPGSSPSKDSFLNYFFGGASRTDRPNLGPNEKSLHHTNPITSLTNDIEGELESHFANNFTLESGEDFFAQSSDKEDMEVELIRTLIISYFNIVRKTIQDLVPKAIMHLLVNFTRESVQNRLVSELYREDLFNDLLLEDSAVAAERTRCKAMLDMYRKAFAIISESI</sequence>
<comment type="caution">
    <text evidence="7">The sequence shown here is derived from an EMBL/GenBank/DDBJ whole genome shotgun (WGS) entry which is preliminary data.</text>
</comment>
<dbReference type="GO" id="GO:0005525">
    <property type="term" value="F:GTP binding"/>
    <property type="evidence" value="ECO:0007669"/>
    <property type="project" value="UniProtKB-KW"/>
</dbReference>
<dbReference type="SUPFAM" id="SSF52540">
    <property type="entry name" value="P-loop containing nucleoside triphosphate hydrolases"/>
    <property type="match status" value="1"/>
</dbReference>
<keyword evidence="8" id="KW-1185">Reference proteome</keyword>
<dbReference type="InterPro" id="IPR030381">
    <property type="entry name" value="G_DYNAMIN_dom"/>
</dbReference>
<feature type="domain" description="Dynamin-type G" evidence="6">
    <location>
        <begin position="25"/>
        <end position="296"/>
    </location>
</feature>
<dbReference type="PANTHER" id="PTHR11566:SF235">
    <property type="entry name" value="DYNAMIN-RELATED PROTEIN DNM1"/>
    <property type="match status" value="1"/>
</dbReference>
<evidence type="ECO:0000313" key="8">
    <source>
        <dbReference type="Proteomes" id="UP001209540"/>
    </source>
</evidence>
<dbReference type="InterPro" id="IPR001401">
    <property type="entry name" value="Dynamin_GTPase"/>
</dbReference>
<dbReference type="InterPro" id="IPR019762">
    <property type="entry name" value="Dynamin_GTPase_CS"/>
</dbReference>
<accession>A0AAD5JYN2</accession>
<evidence type="ECO:0000256" key="4">
    <source>
        <dbReference type="SAM" id="MobiDB-lite"/>
    </source>
</evidence>
<dbReference type="GO" id="GO:0003924">
    <property type="term" value="F:GTPase activity"/>
    <property type="evidence" value="ECO:0007669"/>
    <property type="project" value="InterPro"/>
</dbReference>
<dbReference type="Gene3D" id="3.40.50.300">
    <property type="entry name" value="P-loop containing nucleotide triphosphate hydrolases"/>
    <property type="match status" value="1"/>
</dbReference>
<dbReference type="InterPro" id="IPR020850">
    <property type="entry name" value="GED_dom"/>
</dbReference>
<dbReference type="FunFam" id="3.40.50.300:FF:000383">
    <property type="entry name" value="Dynamin-like gtpase dnm1"/>
    <property type="match status" value="1"/>
</dbReference>